<feature type="region of interest" description="Disordered" evidence="1">
    <location>
        <begin position="233"/>
        <end position="254"/>
    </location>
</feature>
<dbReference type="Proteomes" id="UP000800035">
    <property type="component" value="Unassembled WGS sequence"/>
</dbReference>
<sequence>MCVFYRRRYPCGVDGHWAVVIKKPCGLNSVIVPKPMFPELDGLACNPNNPDNGGAENGTYLGTFKEDPGVFVNRPCPICARFGNRLGTSSSTPREAFNSGAGRGRVRKASTSSTVKALAKKLTARGQDLAPTPAPSLYSQSQAAGSSSSLDHYQTGTPSTGFNPSGAPTPATMFSQSQVGASSSTPAQGQMEPPMAHSGGGPMPAPSSSLNQDEREIQAVRARLGNVVRQNPFQVAVPSDTDPSGTEWVTEPFPWDAGKNTAIQLSGRARD</sequence>
<dbReference type="EMBL" id="ML976992">
    <property type="protein sequence ID" value="KAF1956357.1"/>
    <property type="molecule type" value="Genomic_DNA"/>
</dbReference>
<accession>A0A6A5U5F9</accession>
<dbReference type="AlphaFoldDB" id="A0A6A5U5F9"/>
<reference evidence="2" key="1">
    <citation type="journal article" date="2020" name="Stud. Mycol.">
        <title>101 Dothideomycetes genomes: a test case for predicting lifestyles and emergence of pathogens.</title>
        <authorList>
            <person name="Haridas S."/>
            <person name="Albert R."/>
            <person name="Binder M."/>
            <person name="Bloem J."/>
            <person name="Labutti K."/>
            <person name="Salamov A."/>
            <person name="Andreopoulos B."/>
            <person name="Baker S."/>
            <person name="Barry K."/>
            <person name="Bills G."/>
            <person name="Bluhm B."/>
            <person name="Cannon C."/>
            <person name="Castanera R."/>
            <person name="Culley D."/>
            <person name="Daum C."/>
            <person name="Ezra D."/>
            <person name="Gonzalez J."/>
            <person name="Henrissat B."/>
            <person name="Kuo A."/>
            <person name="Liang C."/>
            <person name="Lipzen A."/>
            <person name="Lutzoni F."/>
            <person name="Magnuson J."/>
            <person name="Mondo S."/>
            <person name="Nolan M."/>
            <person name="Ohm R."/>
            <person name="Pangilinan J."/>
            <person name="Park H.-J."/>
            <person name="Ramirez L."/>
            <person name="Alfaro M."/>
            <person name="Sun H."/>
            <person name="Tritt A."/>
            <person name="Yoshinaga Y."/>
            <person name="Zwiers L.-H."/>
            <person name="Turgeon B."/>
            <person name="Goodwin S."/>
            <person name="Spatafora J."/>
            <person name="Crous P."/>
            <person name="Grigoriev I."/>
        </authorList>
    </citation>
    <scope>NUCLEOTIDE SEQUENCE</scope>
    <source>
        <strain evidence="2">CBS 675.92</strain>
    </source>
</reference>
<feature type="compositionally biased region" description="Polar residues" evidence="1">
    <location>
        <begin position="151"/>
        <end position="163"/>
    </location>
</feature>
<feature type="region of interest" description="Disordered" evidence="1">
    <location>
        <begin position="89"/>
        <end position="216"/>
    </location>
</feature>
<proteinExistence type="predicted"/>
<name>A0A6A5U5F9_9PLEO</name>
<evidence type="ECO:0000256" key="1">
    <source>
        <dbReference type="SAM" id="MobiDB-lite"/>
    </source>
</evidence>
<organism evidence="2 3">
    <name type="scientific">Byssothecium circinans</name>
    <dbReference type="NCBI Taxonomy" id="147558"/>
    <lineage>
        <taxon>Eukaryota</taxon>
        <taxon>Fungi</taxon>
        <taxon>Dikarya</taxon>
        <taxon>Ascomycota</taxon>
        <taxon>Pezizomycotina</taxon>
        <taxon>Dothideomycetes</taxon>
        <taxon>Pleosporomycetidae</taxon>
        <taxon>Pleosporales</taxon>
        <taxon>Massarineae</taxon>
        <taxon>Massarinaceae</taxon>
        <taxon>Byssothecium</taxon>
    </lineage>
</organism>
<evidence type="ECO:0000313" key="3">
    <source>
        <dbReference type="Proteomes" id="UP000800035"/>
    </source>
</evidence>
<keyword evidence="3" id="KW-1185">Reference proteome</keyword>
<feature type="compositionally biased region" description="Low complexity" evidence="1">
    <location>
        <begin position="136"/>
        <end position="150"/>
    </location>
</feature>
<gene>
    <name evidence="2" type="ORF">CC80DRAFT_548655</name>
</gene>
<feature type="compositionally biased region" description="Polar residues" evidence="1">
    <location>
        <begin position="172"/>
        <end position="188"/>
    </location>
</feature>
<protein>
    <submittedName>
        <fullName evidence="2">Uncharacterized protein</fullName>
    </submittedName>
</protein>
<evidence type="ECO:0000313" key="2">
    <source>
        <dbReference type="EMBL" id="KAF1956357.1"/>
    </source>
</evidence>